<evidence type="ECO:0000313" key="9">
    <source>
        <dbReference type="Proteomes" id="UP000694405"/>
    </source>
</evidence>
<dbReference type="PANTHER" id="PTHR12696">
    <property type="entry name" value="TIP120"/>
    <property type="match status" value="1"/>
</dbReference>
<keyword evidence="5" id="KW-0007">Acetylation</keyword>
<dbReference type="SUPFAM" id="SSF48371">
    <property type="entry name" value="ARM repeat"/>
    <property type="match status" value="1"/>
</dbReference>
<name>A0A8V5HHB1_MELUD</name>
<dbReference type="Pfam" id="PF25782">
    <property type="entry name" value="TPR_CAND1"/>
    <property type="match status" value="1"/>
</dbReference>
<dbReference type="GO" id="GO:0010265">
    <property type="term" value="P:SCF complex assembly"/>
    <property type="evidence" value="ECO:0007669"/>
    <property type="project" value="InterPro"/>
</dbReference>
<dbReference type="AlphaFoldDB" id="A0A8V5HHB1"/>
<keyword evidence="6" id="KW-0539">Nucleus</keyword>
<evidence type="ECO:0000313" key="8">
    <source>
        <dbReference type="Ensembl" id="ENSMUNP00000028112.1"/>
    </source>
</evidence>
<feature type="region of interest" description="Disordered" evidence="7">
    <location>
        <begin position="331"/>
        <end position="356"/>
    </location>
</feature>
<evidence type="ECO:0000256" key="1">
    <source>
        <dbReference type="ARBA" id="ARBA00004123"/>
    </source>
</evidence>
<evidence type="ECO:0000256" key="6">
    <source>
        <dbReference type="ARBA" id="ARBA00023242"/>
    </source>
</evidence>
<dbReference type="Proteomes" id="UP000694405">
    <property type="component" value="Chromosome 9"/>
</dbReference>
<protein>
    <submittedName>
        <fullName evidence="8">Uncharacterized protein</fullName>
    </submittedName>
</protein>
<comment type="subcellular location">
    <subcellularLocation>
        <location evidence="1">Nucleus</location>
    </subcellularLocation>
</comment>
<dbReference type="Pfam" id="PF13513">
    <property type="entry name" value="HEAT_EZ"/>
    <property type="match status" value="1"/>
</dbReference>
<dbReference type="Gene3D" id="1.25.10.10">
    <property type="entry name" value="Leucine-rich Repeat Variant"/>
    <property type="match status" value="1"/>
</dbReference>
<reference evidence="8" key="1">
    <citation type="submission" date="2020-03" db="EMBL/GenBank/DDBJ databases">
        <title>Melopsittacus undulatus (budgerigar) genome, bMelUnd1, maternal haplotype with Z.</title>
        <authorList>
            <person name="Gedman G."/>
            <person name="Mountcastle J."/>
            <person name="Haase B."/>
            <person name="Formenti G."/>
            <person name="Wright T."/>
            <person name="Apodaca J."/>
            <person name="Pelan S."/>
            <person name="Chow W."/>
            <person name="Rhie A."/>
            <person name="Howe K."/>
            <person name="Fedrigo O."/>
            <person name="Jarvis E.D."/>
        </authorList>
    </citation>
    <scope>NUCLEOTIDE SEQUENCE [LARGE SCALE GENOMIC DNA]</scope>
</reference>
<keyword evidence="4" id="KW-0833">Ubl conjugation pathway</keyword>
<dbReference type="InterPro" id="IPR016024">
    <property type="entry name" value="ARM-type_fold"/>
</dbReference>
<keyword evidence="3" id="KW-0677">Repeat</keyword>
<reference evidence="8" key="2">
    <citation type="submission" date="2025-08" db="UniProtKB">
        <authorList>
            <consortium name="Ensembl"/>
        </authorList>
    </citation>
    <scope>IDENTIFICATION</scope>
</reference>
<accession>A0A8V5HHB1</accession>
<dbReference type="InterPro" id="IPR039852">
    <property type="entry name" value="CAND1/CAND2"/>
</dbReference>
<dbReference type="Pfam" id="PF08623">
    <property type="entry name" value="TIP120"/>
    <property type="match status" value="1"/>
</dbReference>
<comment type="similarity">
    <text evidence="2">Belongs to the CAND family.</text>
</comment>
<organism evidence="8 9">
    <name type="scientific">Melopsittacus undulatus</name>
    <name type="common">Budgerigar</name>
    <name type="synonym">Psittacus undulatus</name>
    <dbReference type="NCBI Taxonomy" id="13146"/>
    <lineage>
        <taxon>Eukaryota</taxon>
        <taxon>Metazoa</taxon>
        <taxon>Chordata</taxon>
        <taxon>Craniata</taxon>
        <taxon>Vertebrata</taxon>
        <taxon>Euteleostomi</taxon>
        <taxon>Archelosauria</taxon>
        <taxon>Archosauria</taxon>
        <taxon>Dinosauria</taxon>
        <taxon>Saurischia</taxon>
        <taxon>Theropoda</taxon>
        <taxon>Coelurosauria</taxon>
        <taxon>Aves</taxon>
        <taxon>Neognathae</taxon>
        <taxon>Neoaves</taxon>
        <taxon>Telluraves</taxon>
        <taxon>Australaves</taxon>
        <taxon>Psittaciformes</taxon>
        <taxon>Psittaculidae</taxon>
        <taxon>Melopsittacus</taxon>
    </lineage>
</organism>
<evidence type="ECO:0000256" key="4">
    <source>
        <dbReference type="ARBA" id="ARBA00022786"/>
    </source>
</evidence>
<evidence type="ECO:0000256" key="3">
    <source>
        <dbReference type="ARBA" id="ARBA00022737"/>
    </source>
</evidence>
<evidence type="ECO:0000256" key="5">
    <source>
        <dbReference type="ARBA" id="ARBA00022990"/>
    </source>
</evidence>
<dbReference type="GO" id="GO:0005634">
    <property type="term" value="C:nucleus"/>
    <property type="evidence" value="ECO:0007669"/>
    <property type="project" value="UniProtKB-SubCell"/>
</dbReference>
<dbReference type="InterPro" id="IPR011989">
    <property type="entry name" value="ARM-like"/>
</dbReference>
<keyword evidence="9" id="KW-1185">Reference proteome</keyword>
<dbReference type="Ensembl" id="ENSMUNT00000032201.1">
    <property type="protein sequence ID" value="ENSMUNP00000028112.1"/>
    <property type="gene ID" value="ENSMUNG00000012841.2"/>
</dbReference>
<dbReference type="FunFam" id="1.25.10.10:FF:000047">
    <property type="entry name" value="Cullin-associated NEDD8-dissociated protein 1"/>
    <property type="match status" value="1"/>
</dbReference>
<evidence type="ECO:0000256" key="2">
    <source>
        <dbReference type="ARBA" id="ARBA00007657"/>
    </source>
</evidence>
<gene>
    <name evidence="8" type="primary">LOC101876387</name>
</gene>
<evidence type="ECO:0000256" key="7">
    <source>
        <dbReference type="SAM" id="MobiDB-lite"/>
    </source>
</evidence>
<proteinExistence type="inferred from homology"/>
<reference evidence="8" key="3">
    <citation type="submission" date="2025-09" db="UniProtKB">
        <authorList>
            <consortium name="Ensembl"/>
        </authorList>
    </citation>
    <scope>IDENTIFICATION</scope>
</reference>
<dbReference type="InterPro" id="IPR013932">
    <property type="entry name" value="TATA-bd_TIP120"/>
</dbReference>
<sequence length="1247" mass="138594">MCGLLFESVFSFVQSDGKEMLMCLWIRQSTSAVCSFRFMATNDLMMELQKDSIKLDEDSEKKVVKMLLKLLEDKNGEVQNLAVKCLGPLVGKVKEYQVETIVDTLCTNMLSDKEQLRDISSIGLKTVISELPPTSTGTTMTANVCKKITAQLTGAIGKQEDVSVQLEALDILSDMLSRLGGTLYSFHSSILNCLLPQLTSPRLAVRKRAIIALGHLVLTCSGSIFSELTEHLLAELKRNESTSTTRTYIQCVAGISRQAGHRIGEHLEKIIPLIVQYCNVEDDELREYCFQAFESFVRRCPKEMDPHIPNVMGLCLKYITFDPNYNYDNEEEEEMMETENGEDEEQESDDEYSDDDDISWKVRRSAAKCLEAIVSTRHDLLQDFYKTLSPVLISRFKEREENVKADIFSAYISLLRQTLPIQSWLHAADASGKDDVPLRMLQNQVPNIVKALHKQLKEKSIKSRQGCFSLLTELANVLPGCLADHIPALIPGIVFSLADKSSSSNMRIDTLSFLHVLLCNHQPEVFHPHIKSLLPPVVTCIGDPFYKITSEALLVTQQLVKVIRPLDKSCTFDAKPYVKDLFPGTLKRLKAADIDQEVKERAISCMGQIIYNLGDYLSTDLQPTLKVFLERLKNEITRLTTVKALTLIASSPLKIDLRPILGEGFPILASFLRKNQRALKLSTLTALDILVKNYSDSLKPAMIESVLTELPALITENDMHVSQVAVMFLTTLAQVYPSCISKISGSVLAEILQLIHSPLLQGGALNAIIDFFHALVLTKAAPVGYAELLKQLTGPIYCSAEAAAPTLHKQAYYSVAKCVAALSSACPKEAPATVNRFIQDVKSPKSSSAVKVLAFLSLAEMGRTTNLSAQRELKTVILEAFTSSSEEVKSAASYALGSVSVGNLKEYLPFMLKEIGSQPKRQYLLLHSLKEVISASPADGLKPYVEDIWALLFKHCECTEEGTRNVVAECLGKLTLVNPSELLPRLKNQLPSGSPHARSTVVTAVKFTIADQPQPIDALLKGCIGDFLKTLQDSDLNVRRVALALFNSAAHNKPSLIRDLLPAVLPSLYNETKVRRELIREVEMGPFKHTVDDGLDVRKAAFECMYTLLESCLDRLDIYEYLNHVEDGLKDHYDIRMLTFIMLARLSTLCPSAVLQRLERLVEPLRATCSTKVKAGSVKQEFEKQDELKRSAMRAVAALLTIPEVEKSPVMAEFSSQIRASPEMASLFESIQKDSASLPTSESMDMS</sequence>